<dbReference type="PANTHER" id="PTHR21180">
    <property type="entry name" value="ENDONUCLEASE/EXONUCLEASE/PHOSPHATASE FAMILY DOMAIN-CONTAINING PROTEIN 1"/>
    <property type="match status" value="1"/>
</dbReference>
<dbReference type="AlphaFoldDB" id="A0AAC8UBZ4"/>
<dbReference type="InterPro" id="IPR004509">
    <property type="entry name" value="Competence_ComEA_HhH"/>
</dbReference>
<dbReference type="Pfam" id="PF12836">
    <property type="entry name" value="HHH_3"/>
    <property type="match status" value="1"/>
</dbReference>
<reference evidence="2 3" key="1">
    <citation type="journal article" date="2015" name="PLoS Negl. Trop. Dis.">
        <title>Haemophilus ducreyi Cutaneous Ulcer Strains Are Nearly Identical to Class I Genital Ulcer Strains.</title>
        <authorList>
            <person name="Gangaiah D."/>
            <person name="Webb K.M."/>
            <person name="Humphreys T.L."/>
            <person name="Fortney K.R."/>
            <person name="Toh E."/>
            <person name="Tai A."/>
            <person name="Katz S.S."/>
            <person name="Pillay A."/>
            <person name="Chen C.Y."/>
            <person name="Roberts S.A."/>
            <person name="Munson R.S.Jr."/>
            <person name="Spinola S.M."/>
        </authorList>
    </citation>
    <scope>NUCLEOTIDE SEQUENCE [LARGE SCALE GENOMIC DNA]</scope>
    <source>
        <strain evidence="3">CLU2</strain>
    </source>
</reference>
<proteinExistence type="predicted"/>
<name>A0AAC8UBZ4_HAEDC</name>
<feature type="signal peptide" evidence="1">
    <location>
        <begin position="1"/>
        <end position="22"/>
    </location>
</feature>
<evidence type="ECO:0000313" key="2">
    <source>
        <dbReference type="EMBL" id="AKO32091.1"/>
    </source>
</evidence>
<gene>
    <name evidence="2" type="ORF">RZ57_02550</name>
</gene>
<evidence type="ECO:0000313" key="3">
    <source>
        <dbReference type="Proteomes" id="UP000060132"/>
    </source>
</evidence>
<evidence type="ECO:0000256" key="1">
    <source>
        <dbReference type="SAM" id="SignalP"/>
    </source>
</evidence>
<feature type="chain" id="PRO_5042249116" evidence="1">
    <location>
        <begin position="23"/>
        <end position="119"/>
    </location>
</feature>
<dbReference type="EMBL" id="CP011219">
    <property type="protein sequence ID" value="AKO32091.1"/>
    <property type="molecule type" value="Genomic_DNA"/>
</dbReference>
<dbReference type="GO" id="GO:0015628">
    <property type="term" value="P:protein secretion by the type II secretion system"/>
    <property type="evidence" value="ECO:0007669"/>
    <property type="project" value="TreeGrafter"/>
</dbReference>
<dbReference type="InterPro" id="IPR051675">
    <property type="entry name" value="Endo/Exo/Phosphatase_dom_1"/>
</dbReference>
<dbReference type="SUPFAM" id="SSF47781">
    <property type="entry name" value="RuvA domain 2-like"/>
    <property type="match status" value="1"/>
</dbReference>
<organism evidence="2 3">
    <name type="scientific">Haemophilus ducreyi</name>
    <dbReference type="NCBI Taxonomy" id="730"/>
    <lineage>
        <taxon>Bacteria</taxon>
        <taxon>Pseudomonadati</taxon>
        <taxon>Pseudomonadota</taxon>
        <taxon>Gammaproteobacteria</taxon>
        <taxon>Pasteurellales</taxon>
        <taxon>Pasteurellaceae</taxon>
        <taxon>Haemophilus</taxon>
    </lineage>
</organism>
<dbReference type="Gene3D" id="1.10.150.280">
    <property type="entry name" value="AF1531-like domain"/>
    <property type="match status" value="1"/>
</dbReference>
<dbReference type="NCBIfam" id="TIGR00426">
    <property type="entry name" value="competence protein ComEA helix-hairpin-helix repeat region"/>
    <property type="match status" value="1"/>
</dbReference>
<accession>A0AAC8UBZ4</accession>
<dbReference type="PANTHER" id="PTHR21180:SF32">
    <property type="entry name" value="ENDONUCLEASE_EXONUCLEASE_PHOSPHATASE FAMILY DOMAIN-CONTAINING PROTEIN 1"/>
    <property type="match status" value="1"/>
</dbReference>
<dbReference type="Proteomes" id="UP000060132">
    <property type="component" value="Chromosome"/>
</dbReference>
<dbReference type="GO" id="GO:0015627">
    <property type="term" value="C:type II protein secretion system complex"/>
    <property type="evidence" value="ECO:0007669"/>
    <property type="project" value="TreeGrafter"/>
</dbReference>
<sequence>MNILKKLAFILFICTLSGNLLAKDTTAVRQAVVEKNSAVKIPTDTNSTTMAHKAQLVNINTASAAEIQEKLTGIGEKKAQAIVDYRTKNGNFTHIDQITAVSGIGKATLEKNHDRIILE</sequence>
<dbReference type="RefSeq" id="WP_010944628.1">
    <property type="nucleotide sequence ID" value="NZ_CP011218.1"/>
</dbReference>
<dbReference type="InterPro" id="IPR010994">
    <property type="entry name" value="RuvA_2-like"/>
</dbReference>
<protein>
    <submittedName>
        <fullName evidence="2">Transporter</fullName>
    </submittedName>
</protein>
<keyword evidence="1" id="KW-0732">Signal</keyword>